<organism evidence="1 2">
    <name type="scientific">Penicillium atrosanguineum</name>
    <dbReference type="NCBI Taxonomy" id="1132637"/>
    <lineage>
        <taxon>Eukaryota</taxon>
        <taxon>Fungi</taxon>
        <taxon>Dikarya</taxon>
        <taxon>Ascomycota</taxon>
        <taxon>Pezizomycotina</taxon>
        <taxon>Eurotiomycetes</taxon>
        <taxon>Eurotiomycetidae</taxon>
        <taxon>Eurotiales</taxon>
        <taxon>Aspergillaceae</taxon>
        <taxon>Penicillium</taxon>
    </lineage>
</organism>
<accession>A0A9W9PM93</accession>
<reference evidence="1" key="2">
    <citation type="journal article" date="2023" name="IMA Fungus">
        <title>Comparative genomic study of the Penicillium genus elucidates a diverse pangenome and 15 lateral gene transfer events.</title>
        <authorList>
            <person name="Petersen C."/>
            <person name="Sorensen T."/>
            <person name="Nielsen M.R."/>
            <person name="Sondergaard T.E."/>
            <person name="Sorensen J.L."/>
            <person name="Fitzpatrick D.A."/>
            <person name="Frisvad J.C."/>
            <person name="Nielsen K.L."/>
        </authorList>
    </citation>
    <scope>NUCLEOTIDE SEQUENCE</scope>
    <source>
        <strain evidence="1">IBT 21472</strain>
    </source>
</reference>
<proteinExistence type="predicted"/>
<reference evidence="1" key="1">
    <citation type="submission" date="2022-12" db="EMBL/GenBank/DDBJ databases">
        <authorList>
            <person name="Petersen C."/>
        </authorList>
    </citation>
    <scope>NUCLEOTIDE SEQUENCE</scope>
    <source>
        <strain evidence="1">IBT 21472</strain>
    </source>
</reference>
<dbReference type="AlphaFoldDB" id="A0A9W9PM93"/>
<gene>
    <name evidence="1" type="ORF">N7476_011273</name>
</gene>
<name>A0A9W9PM93_9EURO</name>
<protein>
    <submittedName>
        <fullName evidence="1">Uncharacterized protein</fullName>
    </submittedName>
</protein>
<dbReference type="Proteomes" id="UP001147746">
    <property type="component" value="Unassembled WGS sequence"/>
</dbReference>
<dbReference type="EMBL" id="JAPZBO010000010">
    <property type="protein sequence ID" value="KAJ5299716.1"/>
    <property type="molecule type" value="Genomic_DNA"/>
</dbReference>
<evidence type="ECO:0000313" key="2">
    <source>
        <dbReference type="Proteomes" id="UP001147746"/>
    </source>
</evidence>
<evidence type="ECO:0000313" key="1">
    <source>
        <dbReference type="EMBL" id="KAJ5299716.1"/>
    </source>
</evidence>
<keyword evidence="2" id="KW-1185">Reference proteome</keyword>
<comment type="caution">
    <text evidence="1">The sequence shown here is derived from an EMBL/GenBank/DDBJ whole genome shotgun (WGS) entry which is preliminary data.</text>
</comment>
<sequence length="188" mass="20976">MVGSAMDEDTLLARVNVMVSLCTKKLDQYSNRDHTIITCANEVNTLAALKSTMMHRDILPPGKRNMDDTFVYAVKQLETQASCKKYEGVFDGNGHLHIDRKPSGNSVVVPAFGVKWLLFMGGRCILTGSALSQRFLWIMGQNRVPVLRGRGLSQKLKVFTRPFSRDSASLHGISRDTLQHAQRNCPIL</sequence>